<comment type="caution">
    <text evidence="1">The sequence shown here is derived from an EMBL/GenBank/DDBJ whole genome shotgun (WGS) entry which is preliminary data.</text>
</comment>
<name>A0A0G0B9Z1_9BACT</name>
<protein>
    <submittedName>
        <fullName evidence="1">Uncharacterized protein</fullName>
    </submittedName>
</protein>
<reference evidence="1 2" key="1">
    <citation type="journal article" date="2015" name="Nature">
        <title>rRNA introns, odd ribosomes, and small enigmatic genomes across a large radiation of phyla.</title>
        <authorList>
            <person name="Brown C.T."/>
            <person name="Hug L.A."/>
            <person name="Thomas B.C."/>
            <person name="Sharon I."/>
            <person name="Castelle C.J."/>
            <person name="Singh A."/>
            <person name="Wilkins M.J."/>
            <person name="Williams K.H."/>
            <person name="Banfield J.F."/>
        </authorList>
    </citation>
    <scope>NUCLEOTIDE SEQUENCE [LARGE SCALE GENOMIC DNA]</scope>
</reference>
<dbReference type="Proteomes" id="UP000034952">
    <property type="component" value="Unassembled WGS sequence"/>
</dbReference>
<dbReference type="EMBL" id="LBPY01000010">
    <property type="protein sequence ID" value="KKP66248.1"/>
    <property type="molecule type" value="Genomic_DNA"/>
</dbReference>
<organism evidence="1 2">
    <name type="scientific">Candidatus Nomurabacteria bacterium GW2011_GWE1_35_16</name>
    <dbReference type="NCBI Taxonomy" id="1618761"/>
    <lineage>
        <taxon>Bacteria</taxon>
        <taxon>Candidatus Nomuraibacteriota</taxon>
    </lineage>
</organism>
<accession>A0A0G0B9Z1</accession>
<proteinExistence type="predicted"/>
<gene>
    <name evidence="1" type="ORF">UR64_C0010G0013</name>
</gene>
<evidence type="ECO:0000313" key="2">
    <source>
        <dbReference type="Proteomes" id="UP000034952"/>
    </source>
</evidence>
<dbReference type="AlphaFoldDB" id="A0A0G0B9Z1"/>
<evidence type="ECO:0000313" key="1">
    <source>
        <dbReference type="EMBL" id="KKP66248.1"/>
    </source>
</evidence>
<sequence length="85" mass="9513">MENFIYVGSGSRFSADCQGSISIVYRNKNDIPVAIACTCGVSHLCIYNLDEPDAYFVLSNTKFSDEEVSLFQKEKSTLDETILIF</sequence>